<feature type="domain" description="SAYSvFN" evidence="3">
    <location>
        <begin position="123"/>
        <end position="191"/>
    </location>
</feature>
<dbReference type="InterPro" id="IPR019387">
    <property type="entry name" value="SAYSvFN_dom"/>
</dbReference>
<dbReference type="InterPro" id="IPR039159">
    <property type="entry name" value="SAYSD1"/>
</dbReference>
<dbReference type="VEuPathDB" id="VectorBase:AALC636_026518"/>
<dbReference type="PANTHER" id="PTHR13527">
    <property type="entry name" value="SAYSVFN DOMAIN-CONTAINING PROTEIN 1"/>
    <property type="match status" value="1"/>
</dbReference>
<feature type="transmembrane region" description="Helical" evidence="2">
    <location>
        <begin position="114"/>
        <end position="133"/>
    </location>
</feature>
<keyword evidence="2" id="KW-1133">Transmembrane helix</keyword>
<dbReference type="PANTHER" id="PTHR13527:SF0">
    <property type="entry name" value="SAYSVFN DOMAIN-CONTAINING PROTEIN 1"/>
    <property type="match status" value="1"/>
</dbReference>
<dbReference type="VEuPathDB" id="VectorBase:AALC636_038186"/>
<accession>A0A023EL55</accession>
<dbReference type="VEuPathDB" id="VectorBase:AALFPA_072343"/>
<dbReference type="VEuPathDB" id="VectorBase:AALF001316"/>
<feature type="region of interest" description="Disordered" evidence="1">
    <location>
        <begin position="46"/>
        <end position="109"/>
    </location>
</feature>
<keyword evidence="2" id="KW-0472">Membrane</keyword>
<reference evidence="4" key="1">
    <citation type="journal article" date="2014" name="PLoS Negl. Trop. Dis.">
        <title>Identification and characterization of seminal fluid proteins in the Asian tiger mosquito, Aedes albopictus.</title>
        <authorList>
            <person name="Boes K.E."/>
            <person name="Ribeiro J.M."/>
            <person name="Wong A."/>
            <person name="Harrington L.C."/>
            <person name="Wolfner M.F."/>
            <person name="Sirot L.K."/>
        </authorList>
    </citation>
    <scope>NUCLEOTIDE SEQUENCE</scope>
    <source>
        <tissue evidence="4">Reproductive organs</tissue>
    </source>
</reference>
<dbReference type="OrthoDB" id="71310at2759"/>
<dbReference type="AlphaFoldDB" id="A0A023EL55"/>
<evidence type="ECO:0000256" key="1">
    <source>
        <dbReference type="SAM" id="MobiDB-lite"/>
    </source>
</evidence>
<name>A0A023EL55_AEDAL</name>
<protein>
    <recommendedName>
        <fullName evidence="3">SAYSvFN domain-containing protein</fullName>
    </recommendedName>
</protein>
<evidence type="ECO:0000259" key="3">
    <source>
        <dbReference type="Pfam" id="PF10260"/>
    </source>
</evidence>
<evidence type="ECO:0000313" key="4">
    <source>
        <dbReference type="EMBL" id="JAC08959.1"/>
    </source>
</evidence>
<keyword evidence="2" id="KW-0812">Transmembrane</keyword>
<dbReference type="KEGG" id="aalb:109430274"/>
<dbReference type="EMBL" id="GAPW01004639">
    <property type="protein sequence ID" value="JAC08959.1"/>
    <property type="molecule type" value="mRNA"/>
</dbReference>
<dbReference type="VEuPathDB" id="VectorBase:AALFPA_049231"/>
<sequence>MEAKLNSYRSQKRRQAILNTFKDRLYNMVSFQQVRVDEKSTHVIVEADTEPQPKSKSPITPVHQSKIVPTTHSKKPRPVSESDSVVSIGSTGSSIDADQPTPSSQHAKPPRRSYLTYITYLVYFLFWVTLYAIAIELRFGVVFLMISALVGIYFNTRTEKEPGEISAYSVFNENCEAIDGTLKAEQFEREIGIRH</sequence>
<dbReference type="Pfam" id="PF10260">
    <property type="entry name" value="SAYSvFN"/>
    <property type="match status" value="1"/>
</dbReference>
<proteinExistence type="evidence at transcript level"/>
<organism evidence="4">
    <name type="scientific">Aedes albopictus</name>
    <name type="common">Asian tiger mosquito</name>
    <name type="synonym">Stegomyia albopicta</name>
    <dbReference type="NCBI Taxonomy" id="7160"/>
    <lineage>
        <taxon>Eukaryota</taxon>
        <taxon>Metazoa</taxon>
        <taxon>Ecdysozoa</taxon>
        <taxon>Arthropoda</taxon>
        <taxon>Hexapoda</taxon>
        <taxon>Insecta</taxon>
        <taxon>Pterygota</taxon>
        <taxon>Neoptera</taxon>
        <taxon>Endopterygota</taxon>
        <taxon>Diptera</taxon>
        <taxon>Nematocera</taxon>
        <taxon>Culicoidea</taxon>
        <taxon>Culicidae</taxon>
        <taxon>Culicinae</taxon>
        <taxon>Aedini</taxon>
        <taxon>Aedes</taxon>
        <taxon>Stegomyia</taxon>
    </lineage>
</organism>
<feature type="compositionally biased region" description="Low complexity" evidence="1">
    <location>
        <begin position="82"/>
        <end position="96"/>
    </location>
</feature>
<dbReference type="OMA" id="NKNCEAI"/>
<feature type="transmembrane region" description="Helical" evidence="2">
    <location>
        <begin position="139"/>
        <end position="156"/>
    </location>
</feature>
<evidence type="ECO:0000256" key="2">
    <source>
        <dbReference type="SAM" id="Phobius"/>
    </source>
</evidence>